<feature type="transmembrane region" description="Helical" evidence="6">
    <location>
        <begin position="355"/>
        <end position="375"/>
    </location>
</feature>
<evidence type="ECO:0000313" key="9">
    <source>
        <dbReference type="Proteomes" id="UP000234275"/>
    </source>
</evidence>
<dbReference type="PROSITE" id="PS50850">
    <property type="entry name" value="MFS"/>
    <property type="match status" value="1"/>
</dbReference>
<accession>A0A2I2FSA1</accession>
<feature type="domain" description="Major facilitator superfamily (MFS) profile" evidence="7">
    <location>
        <begin position="113"/>
        <end position="540"/>
    </location>
</feature>
<dbReference type="GeneID" id="36553711"/>
<keyword evidence="4 6" id="KW-1133">Transmembrane helix</keyword>
<protein>
    <submittedName>
        <fullName evidence="8">MFS general substrate transporter</fullName>
    </submittedName>
</protein>
<dbReference type="GO" id="GO:0016020">
    <property type="term" value="C:membrane"/>
    <property type="evidence" value="ECO:0007669"/>
    <property type="project" value="UniProtKB-SubCell"/>
</dbReference>
<sequence length="574" mass="64947">MSLAVGRVSAQDTNSTELDLEKKANVRVTKHAAPVSDPETLGDPGNARQFFFQSSKTYDPGAIATQPSVYDDPDLADAYQPLQNWENIHRFDTSARWTWGEEHKTVAKLDKRIMILACVMIMALELDRSNVQQANADSLLEDLNITRDDYNLGNTIFRLFYLCSELPGQLIGKSIGVDRWIPLQMTAWSIVAASQFWLRNRSSFLACRALIGMCSGGFTPTMILYMSYFYKHHELSVRLGFWYAASSLADIVAGLLAYAILHLRGIGGYAGWRWLFLIEGLFTLMLGLIAFLLLPPSVTQTASWARGKKGWFTAREETILVNRIIREDPSKCTANRRHLLTPKLVWRSFKDFDLWPLYIIGLTFLTPWTTVSQYFTLIMRDYGFGTFNTVLLSVPYNLLGITSRILLTYAAEYFGSIAVMAIVAQIWTLPMLVYMNAVDFGQVNKWVAWTVLTLFLSHPSAHALQAGWNSRNSNSVRSRAISAALYNMCTQVSAIIASNIYQDEDAPGYSTGNRVLLALVCGNLVIYAATKAYYIWRNRSRERTWQAMSEEQRVEYIAATADQGNKRLEFRFAH</sequence>
<keyword evidence="3 6" id="KW-0812">Transmembrane</keyword>
<feature type="transmembrane region" description="Helical" evidence="6">
    <location>
        <begin position="210"/>
        <end position="229"/>
    </location>
</feature>
<proteinExistence type="predicted"/>
<dbReference type="InterPro" id="IPR036259">
    <property type="entry name" value="MFS_trans_sf"/>
</dbReference>
<dbReference type="Gene3D" id="1.20.1250.20">
    <property type="entry name" value="MFS general substrate transporter like domains"/>
    <property type="match status" value="1"/>
</dbReference>
<evidence type="ECO:0000256" key="2">
    <source>
        <dbReference type="ARBA" id="ARBA00022448"/>
    </source>
</evidence>
<dbReference type="EMBL" id="MSFO01000010">
    <property type="protein sequence ID" value="PLB43504.1"/>
    <property type="molecule type" value="Genomic_DNA"/>
</dbReference>
<organism evidence="8 9">
    <name type="scientific">Aspergillus steynii IBT 23096</name>
    <dbReference type="NCBI Taxonomy" id="1392250"/>
    <lineage>
        <taxon>Eukaryota</taxon>
        <taxon>Fungi</taxon>
        <taxon>Dikarya</taxon>
        <taxon>Ascomycota</taxon>
        <taxon>Pezizomycotina</taxon>
        <taxon>Eurotiomycetes</taxon>
        <taxon>Eurotiomycetidae</taxon>
        <taxon>Eurotiales</taxon>
        <taxon>Aspergillaceae</taxon>
        <taxon>Aspergillus</taxon>
        <taxon>Aspergillus subgen. Circumdati</taxon>
    </lineage>
</organism>
<gene>
    <name evidence="8" type="ORF">P170DRAFT_393238</name>
</gene>
<dbReference type="PANTHER" id="PTHR43791:SF65">
    <property type="entry name" value="MAJOR FACILITATOR SUPERFAMILY (MFS) PROFILE DOMAIN-CONTAINING PROTEIN-RELATED"/>
    <property type="match status" value="1"/>
</dbReference>
<keyword evidence="2" id="KW-0813">Transport</keyword>
<dbReference type="AlphaFoldDB" id="A0A2I2FSA1"/>
<dbReference type="Pfam" id="PF07690">
    <property type="entry name" value="MFS_1"/>
    <property type="match status" value="1"/>
</dbReference>
<name>A0A2I2FSA1_9EURO</name>
<keyword evidence="9" id="KW-1185">Reference proteome</keyword>
<dbReference type="InterPro" id="IPR020846">
    <property type="entry name" value="MFS_dom"/>
</dbReference>
<evidence type="ECO:0000256" key="5">
    <source>
        <dbReference type="ARBA" id="ARBA00023136"/>
    </source>
</evidence>
<evidence type="ECO:0000256" key="4">
    <source>
        <dbReference type="ARBA" id="ARBA00022989"/>
    </source>
</evidence>
<feature type="transmembrane region" description="Helical" evidence="6">
    <location>
        <begin position="515"/>
        <end position="536"/>
    </location>
</feature>
<feature type="transmembrane region" description="Helical" evidence="6">
    <location>
        <begin position="413"/>
        <end position="434"/>
    </location>
</feature>
<evidence type="ECO:0000256" key="1">
    <source>
        <dbReference type="ARBA" id="ARBA00004141"/>
    </source>
</evidence>
<evidence type="ECO:0000256" key="3">
    <source>
        <dbReference type="ARBA" id="ARBA00022692"/>
    </source>
</evidence>
<dbReference type="Proteomes" id="UP000234275">
    <property type="component" value="Unassembled WGS sequence"/>
</dbReference>
<feature type="transmembrane region" description="Helical" evidence="6">
    <location>
        <begin position="273"/>
        <end position="294"/>
    </location>
</feature>
<dbReference type="VEuPathDB" id="FungiDB:P170DRAFT_393238"/>
<reference evidence="8 9" key="1">
    <citation type="submission" date="2016-12" db="EMBL/GenBank/DDBJ databases">
        <title>The genomes of Aspergillus section Nigri reveals drivers in fungal speciation.</title>
        <authorList>
            <consortium name="DOE Joint Genome Institute"/>
            <person name="Vesth T.C."/>
            <person name="Nybo J."/>
            <person name="Theobald S."/>
            <person name="Brandl J."/>
            <person name="Frisvad J.C."/>
            <person name="Nielsen K.F."/>
            <person name="Lyhne E.K."/>
            <person name="Kogle M.E."/>
            <person name="Kuo A."/>
            <person name="Riley R."/>
            <person name="Clum A."/>
            <person name="Nolan M."/>
            <person name="Lipzen A."/>
            <person name="Salamov A."/>
            <person name="Henrissat B."/>
            <person name="Wiebenga A."/>
            <person name="De Vries R.P."/>
            <person name="Grigoriev I.V."/>
            <person name="Mortensen U.H."/>
            <person name="Andersen M.R."/>
            <person name="Baker S.E."/>
        </authorList>
    </citation>
    <scope>NUCLEOTIDE SEQUENCE [LARGE SCALE GENOMIC DNA]</scope>
    <source>
        <strain evidence="8 9">IBT 23096</strain>
    </source>
</reference>
<comment type="caution">
    <text evidence="8">The sequence shown here is derived from an EMBL/GenBank/DDBJ whole genome shotgun (WGS) entry which is preliminary data.</text>
</comment>
<evidence type="ECO:0000259" key="7">
    <source>
        <dbReference type="PROSITE" id="PS50850"/>
    </source>
</evidence>
<dbReference type="GO" id="GO:0022857">
    <property type="term" value="F:transmembrane transporter activity"/>
    <property type="evidence" value="ECO:0007669"/>
    <property type="project" value="InterPro"/>
</dbReference>
<feature type="transmembrane region" description="Helical" evidence="6">
    <location>
        <begin position="387"/>
        <end position="407"/>
    </location>
</feature>
<feature type="transmembrane region" description="Helical" evidence="6">
    <location>
        <begin position="241"/>
        <end position="261"/>
    </location>
</feature>
<dbReference type="PANTHER" id="PTHR43791">
    <property type="entry name" value="PERMEASE-RELATED"/>
    <property type="match status" value="1"/>
</dbReference>
<dbReference type="SUPFAM" id="SSF103473">
    <property type="entry name" value="MFS general substrate transporter"/>
    <property type="match status" value="1"/>
</dbReference>
<keyword evidence="5 6" id="KW-0472">Membrane</keyword>
<dbReference type="InterPro" id="IPR011701">
    <property type="entry name" value="MFS"/>
</dbReference>
<dbReference type="FunFam" id="1.20.1250.20:FF:000106">
    <property type="entry name" value="MFS transporter, putative"/>
    <property type="match status" value="1"/>
</dbReference>
<comment type="subcellular location">
    <subcellularLocation>
        <location evidence="1">Membrane</location>
        <topology evidence="1">Multi-pass membrane protein</topology>
    </subcellularLocation>
</comment>
<dbReference type="OrthoDB" id="1935484at2759"/>
<dbReference type="RefSeq" id="XP_024698806.1">
    <property type="nucleotide sequence ID" value="XM_024846012.1"/>
</dbReference>
<evidence type="ECO:0000313" key="8">
    <source>
        <dbReference type="EMBL" id="PLB43504.1"/>
    </source>
</evidence>
<evidence type="ECO:0000256" key="6">
    <source>
        <dbReference type="SAM" id="Phobius"/>
    </source>
</evidence>